<dbReference type="AlphaFoldDB" id="A0A9X3CL24"/>
<feature type="non-terminal residue" evidence="2">
    <location>
        <position position="1"/>
    </location>
</feature>
<name>A0A9X3CL24_9VIBR</name>
<comment type="caution">
    <text evidence="2">The sequence shown here is derived from an EMBL/GenBank/DDBJ whole genome shotgun (WGS) entry which is preliminary data.</text>
</comment>
<proteinExistence type="predicted"/>
<reference evidence="2" key="1">
    <citation type="submission" date="2022-02" db="EMBL/GenBank/DDBJ databases">
        <title>Vibrio sp. nov., a new bacterium isolated from Bohai sea, China.</title>
        <authorList>
            <person name="Yuan Y."/>
        </authorList>
    </citation>
    <scope>NUCLEOTIDE SEQUENCE</scope>
    <source>
        <strain evidence="2">DBSS07</strain>
    </source>
</reference>
<keyword evidence="1" id="KW-1133">Transmembrane helix</keyword>
<gene>
    <name evidence="2" type="ORF">MD483_23435</name>
</gene>
<keyword evidence="1" id="KW-0812">Transmembrane</keyword>
<protein>
    <submittedName>
        <fullName evidence="2">Uncharacterized protein</fullName>
    </submittedName>
</protein>
<organism evidence="2 3">
    <name type="scientific">Vibrio paucivorans</name>
    <dbReference type="NCBI Taxonomy" id="2829489"/>
    <lineage>
        <taxon>Bacteria</taxon>
        <taxon>Pseudomonadati</taxon>
        <taxon>Pseudomonadota</taxon>
        <taxon>Gammaproteobacteria</taxon>
        <taxon>Vibrionales</taxon>
        <taxon>Vibrionaceae</taxon>
        <taxon>Vibrio</taxon>
    </lineage>
</organism>
<accession>A0A9X3CL24</accession>
<sequence length="84" mass="9376">KTFGSTVLDFKSISFEHIRSTLKTLSAEVEVVDRGVSEYMELENMHIMFKLQRRMFALSVIASVATLVGIVANWESIAKLIGIA</sequence>
<dbReference type="EMBL" id="JAKRRX010000405">
    <property type="protein sequence ID" value="MCW8336755.1"/>
    <property type="molecule type" value="Genomic_DNA"/>
</dbReference>
<evidence type="ECO:0000313" key="3">
    <source>
        <dbReference type="Proteomes" id="UP001155586"/>
    </source>
</evidence>
<dbReference type="Proteomes" id="UP001155586">
    <property type="component" value="Unassembled WGS sequence"/>
</dbReference>
<evidence type="ECO:0000256" key="1">
    <source>
        <dbReference type="SAM" id="Phobius"/>
    </source>
</evidence>
<keyword evidence="3" id="KW-1185">Reference proteome</keyword>
<keyword evidence="1" id="KW-0472">Membrane</keyword>
<dbReference type="RefSeq" id="WP_265689799.1">
    <property type="nucleotide sequence ID" value="NZ_JAKRRX010000405.1"/>
</dbReference>
<feature type="transmembrane region" description="Helical" evidence="1">
    <location>
        <begin position="55"/>
        <end position="74"/>
    </location>
</feature>
<evidence type="ECO:0000313" key="2">
    <source>
        <dbReference type="EMBL" id="MCW8336755.1"/>
    </source>
</evidence>